<evidence type="ECO:0000256" key="1">
    <source>
        <dbReference type="SAM" id="Coils"/>
    </source>
</evidence>
<reference evidence="3" key="1">
    <citation type="journal article" date="2012" name="Nature">
        <title>The oyster genome reveals stress adaptation and complexity of shell formation.</title>
        <authorList>
            <person name="Zhang G."/>
            <person name="Fang X."/>
            <person name="Guo X."/>
            <person name="Li L."/>
            <person name="Luo R."/>
            <person name="Xu F."/>
            <person name="Yang P."/>
            <person name="Zhang L."/>
            <person name="Wang X."/>
            <person name="Qi H."/>
            <person name="Xiong Z."/>
            <person name="Que H."/>
            <person name="Xie Y."/>
            <person name="Holland P.W."/>
            <person name="Paps J."/>
            <person name="Zhu Y."/>
            <person name="Wu F."/>
            <person name="Chen Y."/>
            <person name="Wang J."/>
            <person name="Peng C."/>
            <person name="Meng J."/>
            <person name="Yang L."/>
            <person name="Liu J."/>
            <person name="Wen B."/>
            <person name="Zhang N."/>
            <person name="Huang Z."/>
            <person name="Zhu Q."/>
            <person name="Feng Y."/>
            <person name="Mount A."/>
            <person name="Hedgecock D."/>
            <person name="Xu Z."/>
            <person name="Liu Y."/>
            <person name="Domazet-Loso T."/>
            <person name="Du Y."/>
            <person name="Sun X."/>
            <person name="Zhang S."/>
            <person name="Liu B."/>
            <person name="Cheng P."/>
            <person name="Jiang X."/>
            <person name="Li J."/>
            <person name="Fan D."/>
            <person name="Wang W."/>
            <person name="Fu W."/>
            <person name="Wang T."/>
            <person name="Wang B."/>
            <person name="Zhang J."/>
            <person name="Peng Z."/>
            <person name="Li Y."/>
            <person name="Li N."/>
            <person name="Wang J."/>
            <person name="Chen M."/>
            <person name="He Y."/>
            <person name="Tan F."/>
            <person name="Song X."/>
            <person name="Zheng Q."/>
            <person name="Huang R."/>
            <person name="Yang H."/>
            <person name="Du X."/>
            <person name="Chen L."/>
            <person name="Yang M."/>
            <person name="Gaffney P.M."/>
            <person name="Wang S."/>
            <person name="Luo L."/>
            <person name="She Z."/>
            <person name="Ming Y."/>
            <person name="Huang W."/>
            <person name="Zhang S."/>
            <person name="Huang B."/>
            <person name="Zhang Y."/>
            <person name="Qu T."/>
            <person name="Ni P."/>
            <person name="Miao G."/>
            <person name="Wang J."/>
            <person name="Wang Q."/>
            <person name="Steinberg C.E."/>
            <person name="Wang H."/>
            <person name="Li N."/>
            <person name="Qian L."/>
            <person name="Zhang G."/>
            <person name="Li Y."/>
            <person name="Yang H."/>
            <person name="Liu X."/>
            <person name="Wang J."/>
            <person name="Yin Y."/>
            <person name="Wang J."/>
        </authorList>
    </citation>
    <scope>NUCLEOTIDE SEQUENCE [LARGE SCALE GENOMIC DNA]</scope>
    <source>
        <strain evidence="3">05x7-T-G4-1.051#20</strain>
    </source>
</reference>
<keyword evidence="1" id="KW-0175">Coiled coil</keyword>
<dbReference type="InterPro" id="IPR015943">
    <property type="entry name" value="WD40/YVTN_repeat-like_dom_sf"/>
</dbReference>
<feature type="compositionally biased region" description="Basic and acidic residues" evidence="2">
    <location>
        <begin position="211"/>
        <end position="225"/>
    </location>
</feature>
<feature type="region of interest" description="Disordered" evidence="2">
    <location>
        <begin position="437"/>
        <end position="496"/>
    </location>
</feature>
<dbReference type="SUPFAM" id="SSF50978">
    <property type="entry name" value="WD40 repeat-like"/>
    <property type="match status" value="1"/>
</dbReference>
<dbReference type="HOGENOM" id="CLU_271944_0_0_1"/>
<accession>K1QNE8</accession>
<evidence type="ECO:0000256" key="2">
    <source>
        <dbReference type="SAM" id="MobiDB-lite"/>
    </source>
</evidence>
<dbReference type="InterPro" id="IPR036322">
    <property type="entry name" value="WD40_repeat_dom_sf"/>
</dbReference>
<dbReference type="EMBL" id="JH815790">
    <property type="protein sequence ID" value="EKC38407.1"/>
    <property type="molecule type" value="Genomic_DNA"/>
</dbReference>
<dbReference type="AlphaFoldDB" id="K1QNE8"/>
<sequence length="1254" mass="144730">MLTDCNENHFAVSYTDFITCYKLDEYNKLRLKQKSKCLKTISNKDDKEMSRRYYQDSRSPSAVFVPMPVDRGVLGEKKVEALQRQIERLENDQMKRKELIEKLSKNQDKNQRKHQEKLLEKYNKKNILTDEIERIYGDDKGRHFVKSPASPRVLETVMAKRTKEFSMKQQEKELETKYLLKERERLQMARDRIREQRRALLSPADSSMSEPDYHYRSNKMADPHSRMSVRTPRYNDGKEYSVDSYVQNTINTLPETMDRIAQLRQDVQKHYVSYEKPYRGEMGIQTYLPHQMKGYFMVRGIVDDLVNDFLNLQFPEAVPMMEKDAYYATIEQRKRVRQQTLESMSERKAVQLLMEDIILDVTGEMCLEVAQEDRHSTGTIQNMVDLIIMNRAEAVATQNEEGRLSNDKAYNVVTKQYYTSQETRESRRPDLFYHTGNLSLKPEADPQRRIKLPPGVAPPPTVDGKGKKLPPAKTDIKGKKDKKVVPGQPPPSQPVRNLNVTRILLPCFTKVTNPCENSRGNNCSSVTGEMCLEVAQEDRHSTGTIQNMVDLIVMNRAEAVATQNEEGRLSNDKAYNVVTKQYYTSQETRDSRRPDLFYHTANLSLKPEADPQRRIKLPPGVAPPPTVDGKGKKLPPAKTDIKGKKDKKVVPGQPPPSQPVSEREDPDTVVLEYHPIIPVDIRKYDPLPNDLPETKAVKERYNLYSQREIHYWKQIIPYISELKMPKRVKGISIVSCSPNSKYVAFGSLRGDAMIFDTAYDPWRLIKVMVNENKGDDPIVNLSWTMDCQRVITITHSDSFCVGLESGDILKCDLEFVLNAPGEGDTHKFVESKRVYNPMLSSKTLNIIGRGVEGDLFKQHKARIIHFSFIDNINELVSVDEEGFIFIWKYTREWKASVGWFKPVRKFRLSKTKDMYQPAEGKPKIEVYAPRGVVKDTGAVFHIVIKHIATDQLSSYATRVYKPVKTDPLGAICRLTCAVISSWEEFKFHAKPHVTITVFDLKTFELRDFRRDIYLSEAEFTEMSRNDTTFADISRVFGPTGSEYLFICLLGDFKVISLTTGRQVVRMEDPSIRSDDDDDEDEGYRGCTIRTDELPLEENSQVSVLSTNGKMHAIFHSPNSGTVMYVEFEDENVKATRRQMWKLYDRLEPEKKRLMPAELRVDTLTSDLGDKQHPSVAMRSIILEMMDKAIQLSHKAKYTNEQKDDFMLWDRVNNYKPLEQPNIRIDRSQALTHLVYILCECYEHPANTLAIEKRS</sequence>
<feature type="region of interest" description="Disordered" evidence="2">
    <location>
        <begin position="603"/>
        <end position="666"/>
    </location>
</feature>
<organism evidence="3">
    <name type="scientific">Magallana gigas</name>
    <name type="common">Pacific oyster</name>
    <name type="synonym">Crassostrea gigas</name>
    <dbReference type="NCBI Taxonomy" id="29159"/>
    <lineage>
        <taxon>Eukaryota</taxon>
        <taxon>Metazoa</taxon>
        <taxon>Spiralia</taxon>
        <taxon>Lophotrochozoa</taxon>
        <taxon>Mollusca</taxon>
        <taxon>Bivalvia</taxon>
        <taxon>Autobranchia</taxon>
        <taxon>Pteriomorphia</taxon>
        <taxon>Ostreida</taxon>
        <taxon>Ostreoidea</taxon>
        <taxon>Ostreidae</taxon>
        <taxon>Magallana</taxon>
    </lineage>
</organism>
<feature type="coiled-coil region" evidence="1">
    <location>
        <begin position="72"/>
        <end position="125"/>
    </location>
</feature>
<feature type="region of interest" description="Disordered" evidence="2">
    <location>
        <begin position="202"/>
        <end position="234"/>
    </location>
</feature>
<dbReference type="InParanoid" id="K1QNE8"/>
<evidence type="ECO:0000313" key="3">
    <source>
        <dbReference type="EMBL" id="EKC38407.1"/>
    </source>
</evidence>
<proteinExistence type="predicted"/>
<gene>
    <name evidence="3" type="ORF">CGI_10011095</name>
</gene>
<name>K1QNE8_MAGGI</name>
<dbReference type="Gene3D" id="2.130.10.10">
    <property type="entry name" value="YVTN repeat-like/Quinoprotein amine dehydrogenase"/>
    <property type="match status" value="1"/>
</dbReference>
<protein>
    <submittedName>
        <fullName evidence="3">Uncharacterized protein</fullName>
    </submittedName>
</protein>